<dbReference type="EMBL" id="LR798285">
    <property type="protein sequence ID" value="CAB5220394.1"/>
    <property type="molecule type" value="Genomic_DNA"/>
</dbReference>
<name>A0A6J7WW81_9CAUD</name>
<reference evidence="1" key="1">
    <citation type="submission" date="2020-05" db="EMBL/GenBank/DDBJ databases">
        <authorList>
            <person name="Chiriac C."/>
            <person name="Salcher M."/>
            <person name="Ghai R."/>
            <person name="Kavagutti S V."/>
        </authorList>
    </citation>
    <scope>NUCLEOTIDE SEQUENCE</scope>
</reference>
<gene>
    <name evidence="1" type="ORF">UFOVP233_65</name>
</gene>
<organism evidence="1">
    <name type="scientific">uncultured Caudovirales phage</name>
    <dbReference type="NCBI Taxonomy" id="2100421"/>
    <lineage>
        <taxon>Viruses</taxon>
        <taxon>Duplodnaviria</taxon>
        <taxon>Heunggongvirae</taxon>
        <taxon>Uroviricota</taxon>
        <taxon>Caudoviricetes</taxon>
        <taxon>Peduoviridae</taxon>
        <taxon>Maltschvirus</taxon>
        <taxon>Maltschvirus maltsch</taxon>
    </lineage>
</organism>
<sequence length="123" mass="13262">MGKFLSLQQTAAALIAKAGSAVVLRRPKGATFDPITQQETGGGEDLYTFVAVFLPPSQQAKFAAQSLEQGVSLEGYFAMKGQTITPFPGDIVNVGGVDYKLFWAQTYDPAQDGPIFTHAYLER</sequence>
<proteinExistence type="predicted"/>
<evidence type="ECO:0000313" key="1">
    <source>
        <dbReference type="EMBL" id="CAB5220394.1"/>
    </source>
</evidence>
<protein>
    <submittedName>
        <fullName evidence="1">Uncharacterized protein</fullName>
    </submittedName>
</protein>
<accession>A0A6J7WW81</accession>